<feature type="transmembrane region" description="Helical" evidence="7">
    <location>
        <begin position="50"/>
        <end position="68"/>
    </location>
</feature>
<comment type="subcellular location">
    <subcellularLocation>
        <location evidence="1">Cell inner membrane</location>
    </subcellularLocation>
</comment>
<dbReference type="STRING" id="570277.EZMO1_4777"/>
<dbReference type="PANTHER" id="PTHR30462">
    <property type="entry name" value="INTERMEMBRANE TRANSPORT PROTEIN PQIB-RELATED"/>
    <property type="match status" value="1"/>
</dbReference>
<keyword evidence="6 7" id="KW-0472">Membrane</keyword>
<keyword evidence="5 7" id="KW-1133">Transmembrane helix</keyword>
<dbReference type="AlphaFoldDB" id="A0A142BIV2"/>
<evidence type="ECO:0000256" key="7">
    <source>
        <dbReference type="SAM" id="Phobius"/>
    </source>
</evidence>
<evidence type="ECO:0000256" key="2">
    <source>
        <dbReference type="ARBA" id="ARBA00022475"/>
    </source>
</evidence>
<dbReference type="InterPro" id="IPR007498">
    <property type="entry name" value="PqiA-like"/>
</dbReference>
<feature type="transmembrane region" description="Helical" evidence="7">
    <location>
        <begin position="178"/>
        <end position="197"/>
    </location>
</feature>
<proteinExistence type="predicted"/>
<reference evidence="8 9" key="1">
    <citation type="journal article" date="2016" name="Front. Microbiol.">
        <title>Genomic Insight into the Host-Endosymbiont Relationship of Endozoicomonas montiporae CL-33(T) with its Coral Host.</title>
        <authorList>
            <person name="Ding J.-Y."/>
            <person name="Shiu J.-H."/>
            <person name="Chen W.-M."/>
            <person name="Chiang Y.-R."/>
            <person name="Tang S.-L."/>
        </authorList>
    </citation>
    <scope>NUCLEOTIDE SEQUENCE [LARGE SCALE GENOMIC DNA]</scope>
    <source>
        <strain evidence="8 9">CL-33</strain>
    </source>
</reference>
<dbReference type="Pfam" id="PF04403">
    <property type="entry name" value="PqiA"/>
    <property type="match status" value="1"/>
</dbReference>
<evidence type="ECO:0000256" key="5">
    <source>
        <dbReference type="ARBA" id="ARBA00022989"/>
    </source>
</evidence>
<keyword evidence="2" id="KW-1003">Cell membrane</keyword>
<evidence type="ECO:0000256" key="1">
    <source>
        <dbReference type="ARBA" id="ARBA00004533"/>
    </source>
</evidence>
<keyword evidence="4 7" id="KW-0812">Transmembrane</keyword>
<dbReference type="EMBL" id="CP013251">
    <property type="protein sequence ID" value="AMO58678.1"/>
    <property type="molecule type" value="Genomic_DNA"/>
</dbReference>
<evidence type="ECO:0000313" key="9">
    <source>
        <dbReference type="Proteomes" id="UP000071065"/>
    </source>
</evidence>
<protein>
    <submittedName>
        <fullName evidence="8">Paraquat-inducible protein A</fullName>
    </submittedName>
</protein>
<accession>A0A142BIV2</accession>
<evidence type="ECO:0000256" key="4">
    <source>
        <dbReference type="ARBA" id="ARBA00022692"/>
    </source>
</evidence>
<organism evidence="8 9">
    <name type="scientific">Endozoicomonas montiporae CL-33</name>
    <dbReference type="NCBI Taxonomy" id="570277"/>
    <lineage>
        <taxon>Bacteria</taxon>
        <taxon>Pseudomonadati</taxon>
        <taxon>Pseudomonadota</taxon>
        <taxon>Gammaproteobacteria</taxon>
        <taxon>Oceanospirillales</taxon>
        <taxon>Endozoicomonadaceae</taxon>
        <taxon>Endozoicomonas</taxon>
    </lineage>
</organism>
<dbReference type="OrthoDB" id="9800207at2"/>
<evidence type="ECO:0000256" key="3">
    <source>
        <dbReference type="ARBA" id="ARBA00022519"/>
    </source>
</evidence>
<feature type="transmembrane region" description="Helical" evidence="7">
    <location>
        <begin position="147"/>
        <end position="166"/>
    </location>
</feature>
<evidence type="ECO:0000313" key="8">
    <source>
        <dbReference type="EMBL" id="AMO58678.1"/>
    </source>
</evidence>
<evidence type="ECO:0000256" key="6">
    <source>
        <dbReference type="ARBA" id="ARBA00023136"/>
    </source>
</evidence>
<feature type="transmembrane region" description="Helical" evidence="7">
    <location>
        <begin position="102"/>
        <end position="126"/>
    </location>
</feature>
<dbReference type="RefSeq" id="WP_051790304.1">
    <property type="nucleotide sequence ID" value="NZ_CP013251.1"/>
</dbReference>
<keyword evidence="3" id="KW-0997">Cell inner membrane</keyword>
<dbReference type="PANTHER" id="PTHR30462:SF1">
    <property type="entry name" value="INTERMEMBRANE TRANSPORT PROTEIN YEBS"/>
    <property type="match status" value="1"/>
</dbReference>
<dbReference type="PATRIC" id="fig|570277.3.peg.5110"/>
<name>A0A142BIV2_9GAMM</name>
<dbReference type="KEGG" id="emp:EZMO1_4777"/>
<dbReference type="Proteomes" id="UP000071065">
    <property type="component" value="Chromosome"/>
</dbReference>
<dbReference type="InterPro" id="IPR051800">
    <property type="entry name" value="PqiA-PqiB_transport"/>
</dbReference>
<sequence>MNAEPDNGRHWCSGSDAGLKLCLSCHKVCPVQVSNCPRCSAVVHQRQPNSLVRCWALTLTAALLYIPANLLPMMTVSKFEEGQPQTIISGVIELVQQGMIPIALLVFIASVMVPILKLLVMVWLLLSVHFPRAALHRQLMLYRMIVWIGRWSMLDIFIISLLVGLVKFGQLGTVTAGAGAYAFASVVVTTMLAAIQFDPRLLWDALRAESDTGKPLEDYP</sequence>
<gene>
    <name evidence="8" type="ORF">EZMO1_4777</name>
</gene>
<dbReference type="GO" id="GO:0005886">
    <property type="term" value="C:plasma membrane"/>
    <property type="evidence" value="ECO:0007669"/>
    <property type="project" value="UniProtKB-SubCell"/>
</dbReference>